<dbReference type="Proteomes" id="UP000293433">
    <property type="component" value="Unassembled WGS sequence"/>
</dbReference>
<accession>A0A4Q7LW80</accession>
<dbReference type="GO" id="GO:1990481">
    <property type="term" value="P:mRNA pseudouridine synthesis"/>
    <property type="evidence" value="ECO:0007669"/>
    <property type="project" value="TreeGrafter"/>
</dbReference>
<dbReference type="EMBL" id="SGWV01000007">
    <property type="protein sequence ID" value="RZS58288.1"/>
    <property type="molecule type" value="Genomic_DNA"/>
</dbReference>
<dbReference type="Gene3D" id="3.30.2350.10">
    <property type="entry name" value="Pseudouridine synthase"/>
    <property type="match status" value="1"/>
</dbReference>
<name>A0A4Q7LW80_9BURK</name>
<feature type="region of interest" description="Disordered" evidence="6">
    <location>
        <begin position="1"/>
        <end position="31"/>
    </location>
</feature>
<dbReference type="InterPro" id="IPR032819">
    <property type="entry name" value="TruB_C"/>
</dbReference>
<reference evidence="10 11" key="1">
    <citation type="submission" date="2019-02" db="EMBL/GenBank/DDBJ databases">
        <title>Genomic Encyclopedia of Type Strains, Phase IV (KMG-IV): sequencing the most valuable type-strain genomes for metagenomic binning, comparative biology and taxonomic classification.</title>
        <authorList>
            <person name="Goeker M."/>
        </authorList>
    </citation>
    <scope>NUCLEOTIDE SEQUENCE [LARGE SCALE GENOMIC DNA]</scope>
    <source>
        <strain evidence="10 11">DSM 10617</strain>
    </source>
</reference>
<evidence type="ECO:0000313" key="10">
    <source>
        <dbReference type="EMBL" id="RZS58288.1"/>
    </source>
</evidence>
<feature type="active site" description="Nucleophile" evidence="5">
    <location>
        <position position="73"/>
    </location>
</feature>
<protein>
    <recommendedName>
        <fullName evidence="5">tRNA pseudouridine synthase B</fullName>
        <ecNumber evidence="5">5.4.99.25</ecNumber>
    </recommendedName>
    <alternativeName>
        <fullName evidence="5">tRNA pseudouridine(55) synthase</fullName>
        <shortName evidence="5">Psi55 synthase</shortName>
    </alternativeName>
    <alternativeName>
        <fullName evidence="5">tRNA pseudouridylate synthase</fullName>
    </alternativeName>
    <alternativeName>
        <fullName evidence="5">tRNA-uridine isomerase</fullName>
    </alternativeName>
</protein>
<proteinExistence type="inferred from homology"/>
<feature type="compositionally biased region" description="Low complexity" evidence="6">
    <location>
        <begin position="11"/>
        <end position="29"/>
    </location>
</feature>
<dbReference type="InterPro" id="IPR014780">
    <property type="entry name" value="tRNA_psdUridine_synth_TruB"/>
</dbReference>
<dbReference type="HAMAP" id="MF_01080">
    <property type="entry name" value="TruB_bact"/>
    <property type="match status" value="1"/>
</dbReference>
<evidence type="ECO:0000256" key="5">
    <source>
        <dbReference type="HAMAP-Rule" id="MF_01080"/>
    </source>
</evidence>
<evidence type="ECO:0000256" key="6">
    <source>
        <dbReference type="SAM" id="MobiDB-lite"/>
    </source>
</evidence>
<dbReference type="InterPro" id="IPR015240">
    <property type="entry name" value="tRNA_sdUridine_synth_fam1_C"/>
</dbReference>
<dbReference type="PANTHER" id="PTHR13767">
    <property type="entry name" value="TRNA-PSEUDOURIDINE SYNTHASE"/>
    <property type="match status" value="1"/>
</dbReference>
<dbReference type="CDD" id="cd02573">
    <property type="entry name" value="PseudoU_synth_EcTruB"/>
    <property type="match status" value="1"/>
</dbReference>
<dbReference type="NCBIfam" id="TIGR00431">
    <property type="entry name" value="TruB"/>
    <property type="match status" value="1"/>
</dbReference>
<dbReference type="InterPro" id="IPR002501">
    <property type="entry name" value="PsdUridine_synth_N"/>
</dbReference>
<dbReference type="GO" id="GO:0160148">
    <property type="term" value="F:tRNA pseudouridine(55) synthase activity"/>
    <property type="evidence" value="ECO:0007669"/>
    <property type="project" value="UniProtKB-EC"/>
</dbReference>
<evidence type="ECO:0000313" key="11">
    <source>
        <dbReference type="Proteomes" id="UP000293433"/>
    </source>
</evidence>
<dbReference type="GO" id="GO:0003723">
    <property type="term" value="F:RNA binding"/>
    <property type="evidence" value="ECO:0007669"/>
    <property type="project" value="InterPro"/>
</dbReference>
<sequence>MTDLLTAPDTAHAPAGVGAGAPAPVAARARPPRRPVHGVLLLDKPVGWTSNDALQKVKNTLRAEKAGHTGTLDPLATGLLPICLGAATKFSQVSLESDKAYRATLHLGQTTVGGDREGAVLQERPVVCDRAAIEAACTALSGEQMQLPPMHSALKVQGKALYEYAREGIVLERTPRAVTIHRIDIVAWDPARPHELVIDVRCSKGTYIRTLAEDLGEGLGCGAHLAGLRRTASGPLMLDRAIALETFLQLDEAGREACLLPPDALLRDWPALTLAAEDAARFLAGMRRRGQGPDQPAVRVYGPDGRTLLGSAHITAGELIADRLLSPPEIQALRPVAATSTP</sequence>
<feature type="domain" description="tRNA pseudouridine synthase II TruB subfamily 1 C-terminal" evidence="8">
    <location>
        <begin position="270"/>
        <end position="325"/>
    </location>
</feature>
<evidence type="ECO:0000256" key="1">
    <source>
        <dbReference type="ARBA" id="ARBA00000385"/>
    </source>
</evidence>
<evidence type="ECO:0000259" key="7">
    <source>
        <dbReference type="Pfam" id="PF01509"/>
    </source>
</evidence>
<dbReference type="GO" id="GO:0031119">
    <property type="term" value="P:tRNA pseudouridine synthesis"/>
    <property type="evidence" value="ECO:0007669"/>
    <property type="project" value="UniProtKB-UniRule"/>
</dbReference>
<dbReference type="Pfam" id="PF09157">
    <property type="entry name" value="TruB-C_2"/>
    <property type="match status" value="1"/>
</dbReference>
<keyword evidence="11" id="KW-1185">Reference proteome</keyword>
<dbReference type="SUPFAM" id="SSF55120">
    <property type="entry name" value="Pseudouridine synthase"/>
    <property type="match status" value="1"/>
</dbReference>
<dbReference type="Pfam" id="PF16198">
    <property type="entry name" value="TruB_C_2"/>
    <property type="match status" value="1"/>
</dbReference>
<organism evidence="10 11">
    <name type="scientific">Sphaerotilus mobilis</name>
    <dbReference type="NCBI Taxonomy" id="47994"/>
    <lineage>
        <taxon>Bacteria</taxon>
        <taxon>Pseudomonadati</taxon>
        <taxon>Pseudomonadota</taxon>
        <taxon>Betaproteobacteria</taxon>
        <taxon>Burkholderiales</taxon>
        <taxon>Sphaerotilaceae</taxon>
        <taxon>Sphaerotilus</taxon>
    </lineage>
</organism>
<evidence type="ECO:0000256" key="2">
    <source>
        <dbReference type="ARBA" id="ARBA00005642"/>
    </source>
</evidence>
<keyword evidence="4 5" id="KW-0413">Isomerase</keyword>
<evidence type="ECO:0000256" key="4">
    <source>
        <dbReference type="ARBA" id="ARBA00023235"/>
    </source>
</evidence>
<keyword evidence="3 5" id="KW-0819">tRNA processing</keyword>
<comment type="function">
    <text evidence="5">Responsible for synthesis of pseudouridine from uracil-55 in the psi GC loop of transfer RNAs.</text>
</comment>
<dbReference type="AlphaFoldDB" id="A0A4Q7LW80"/>
<evidence type="ECO:0000259" key="8">
    <source>
        <dbReference type="Pfam" id="PF09157"/>
    </source>
</evidence>
<comment type="caution">
    <text evidence="10">The sequence shown here is derived from an EMBL/GenBank/DDBJ whole genome shotgun (WGS) entry which is preliminary data.</text>
</comment>
<comment type="similarity">
    <text evidence="2 5">Belongs to the pseudouridine synthase TruB family. Type 1 subfamily.</text>
</comment>
<dbReference type="Pfam" id="PF01509">
    <property type="entry name" value="TruB_N"/>
    <property type="match status" value="1"/>
</dbReference>
<gene>
    <name evidence="5" type="primary">truB</name>
    <name evidence="10" type="ORF">EV685_0572</name>
</gene>
<dbReference type="OrthoDB" id="9802309at2"/>
<dbReference type="InterPro" id="IPR020103">
    <property type="entry name" value="PsdUridine_synth_cat_dom_sf"/>
</dbReference>
<comment type="catalytic activity">
    <reaction evidence="1 5">
        <text>uridine(55) in tRNA = pseudouridine(55) in tRNA</text>
        <dbReference type="Rhea" id="RHEA:42532"/>
        <dbReference type="Rhea" id="RHEA-COMP:10101"/>
        <dbReference type="Rhea" id="RHEA-COMP:10102"/>
        <dbReference type="ChEBI" id="CHEBI:65314"/>
        <dbReference type="ChEBI" id="CHEBI:65315"/>
        <dbReference type="EC" id="5.4.99.25"/>
    </reaction>
</comment>
<feature type="domain" description="Pseudouridine synthase II N-terminal" evidence="7">
    <location>
        <begin position="58"/>
        <end position="208"/>
    </location>
</feature>
<feature type="domain" description="tRNA pseudouridylate synthase B C-terminal" evidence="9">
    <location>
        <begin position="209"/>
        <end position="266"/>
    </location>
</feature>
<dbReference type="EC" id="5.4.99.25" evidence="5"/>
<dbReference type="RefSeq" id="WP_130480446.1">
    <property type="nucleotide sequence ID" value="NZ_SGWV01000007.1"/>
</dbReference>
<evidence type="ECO:0000256" key="3">
    <source>
        <dbReference type="ARBA" id="ARBA00022694"/>
    </source>
</evidence>
<dbReference type="PANTHER" id="PTHR13767:SF2">
    <property type="entry name" value="PSEUDOURIDYLATE SYNTHASE TRUB1"/>
    <property type="match status" value="1"/>
</dbReference>
<evidence type="ECO:0000259" key="9">
    <source>
        <dbReference type="Pfam" id="PF16198"/>
    </source>
</evidence>